<dbReference type="EMBL" id="LT594324">
    <property type="protein sequence ID" value="SBT53679.1"/>
    <property type="molecule type" value="Genomic_DNA"/>
</dbReference>
<dbReference type="NCBIfam" id="TIGR01167">
    <property type="entry name" value="LPXTG_anchor"/>
    <property type="match status" value="1"/>
</dbReference>
<feature type="signal peptide" evidence="2">
    <location>
        <begin position="1"/>
        <end position="29"/>
    </location>
</feature>
<dbReference type="Proteomes" id="UP000198765">
    <property type="component" value="Chromosome I"/>
</dbReference>
<evidence type="ECO:0000313" key="4">
    <source>
        <dbReference type="Proteomes" id="UP000198765"/>
    </source>
</evidence>
<dbReference type="PATRIC" id="fig|299146.4.peg.5051"/>
<dbReference type="RefSeq" id="WP_091200053.1">
    <property type="nucleotide sequence ID" value="NZ_LT594324.1"/>
</dbReference>
<feature type="chain" id="PRO_5008383330" evidence="2">
    <location>
        <begin position="30"/>
        <end position="527"/>
    </location>
</feature>
<dbReference type="PROSITE" id="PS51318">
    <property type="entry name" value="TAT"/>
    <property type="match status" value="1"/>
</dbReference>
<keyword evidence="1" id="KW-0812">Transmembrane</keyword>
<name>A0A1A9AB14_9ACTN</name>
<keyword evidence="1" id="KW-0472">Membrane</keyword>
<dbReference type="InterPro" id="IPR006311">
    <property type="entry name" value="TAT_signal"/>
</dbReference>
<proteinExistence type="predicted"/>
<keyword evidence="2" id="KW-0732">Signal</keyword>
<reference evidence="3 4" key="1">
    <citation type="submission" date="2016-06" db="EMBL/GenBank/DDBJ databases">
        <authorList>
            <person name="Kjaerup R.B."/>
            <person name="Dalgaard T.S."/>
            <person name="Juul-Madsen H.R."/>
        </authorList>
    </citation>
    <scope>NUCLEOTIDE SEQUENCE [LARGE SCALE GENOMIC DNA]</scope>
    <source>
        <strain evidence="3 4">DSM 45248</strain>
    </source>
</reference>
<dbReference type="OrthoDB" id="3967140at2"/>
<evidence type="ECO:0000256" key="2">
    <source>
        <dbReference type="SAM" id="SignalP"/>
    </source>
</evidence>
<protein>
    <submittedName>
        <fullName evidence="3">LPXTG-motif cell wall anchor domain-containing protein</fullName>
    </submittedName>
</protein>
<keyword evidence="1" id="KW-1133">Transmembrane helix</keyword>
<dbReference type="AlphaFoldDB" id="A0A1A9AB14"/>
<organism evidence="3 4">
    <name type="scientific">Micromonospora narathiwatensis</name>
    <dbReference type="NCBI Taxonomy" id="299146"/>
    <lineage>
        <taxon>Bacteria</taxon>
        <taxon>Bacillati</taxon>
        <taxon>Actinomycetota</taxon>
        <taxon>Actinomycetes</taxon>
        <taxon>Micromonosporales</taxon>
        <taxon>Micromonosporaceae</taxon>
        <taxon>Micromonospora</taxon>
    </lineage>
</organism>
<sequence length="527" mass="54389">MLRNSARRWLAGLGVAGAFVAASATPAFAADPTPSIADVKGAQGFSLYANPVIVAPGGPEKWISLYSLVNEPFTDYTVKVDRSDVDGFAEVRMPVGQGSCSEEGAVLTCVKKVDPKPSLSLLTLPVLPRETAKAGQEGTLKYTVTTQNAGTASYESTITVGEGVDLTAEPLLHLNGSPGSTVRAALEVGNQGQTHVHGAVLFFYGSYELAPSRRYQNCEYFANSFATNVYACKLDGTVTAGGSAKLDDSFAFAIPGDAWAPNKVNGSAIWMTPADWDAFRAQMPGLGESTRGDDGVLTLTSSAPSRTMSRLLKEQTDVDPTNNETWIQLTVQGDQQADVAADGATVRGEVGESIPVTVGFTNNGPAAINAGGEQGRYTVVLVTLPEGTTATKAPEQCTAGKADAAVYACYLPEVVGRGKKAEFPFTLRIDKAGTLTGEVQLLHNDAHDDGLQDLNPANDLAKIVVTAAGGQGDAGGGGGGDGHGGDGGTLPITGSSTGLIAGVGALLLTAGVGGYVVARRRKTRFVA</sequence>
<evidence type="ECO:0000313" key="3">
    <source>
        <dbReference type="EMBL" id="SBT53679.1"/>
    </source>
</evidence>
<gene>
    <name evidence="3" type="ORF">GA0070621_4891</name>
</gene>
<keyword evidence="4" id="KW-1185">Reference proteome</keyword>
<feature type="transmembrane region" description="Helical" evidence="1">
    <location>
        <begin position="499"/>
        <end position="518"/>
    </location>
</feature>
<evidence type="ECO:0000256" key="1">
    <source>
        <dbReference type="SAM" id="Phobius"/>
    </source>
</evidence>
<accession>A0A1A9AB14</accession>